<organism evidence="2 3">
    <name type="scientific">Nyssa sinensis</name>
    <dbReference type="NCBI Taxonomy" id="561372"/>
    <lineage>
        <taxon>Eukaryota</taxon>
        <taxon>Viridiplantae</taxon>
        <taxon>Streptophyta</taxon>
        <taxon>Embryophyta</taxon>
        <taxon>Tracheophyta</taxon>
        <taxon>Spermatophyta</taxon>
        <taxon>Magnoliopsida</taxon>
        <taxon>eudicotyledons</taxon>
        <taxon>Gunneridae</taxon>
        <taxon>Pentapetalae</taxon>
        <taxon>asterids</taxon>
        <taxon>Cornales</taxon>
        <taxon>Nyssaceae</taxon>
        <taxon>Nyssa</taxon>
    </lineage>
</organism>
<dbReference type="OrthoDB" id="4062651at2759"/>
<dbReference type="GO" id="GO:0004672">
    <property type="term" value="F:protein kinase activity"/>
    <property type="evidence" value="ECO:0007669"/>
    <property type="project" value="InterPro"/>
</dbReference>
<dbReference type="Pfam" id="PF00069">
    <property type="entry name" value="Pkinase"/>
    <property type="match status" value="1"/>
</dbReference>
<accession>A0A5J4ZFF6</accession>
<dbReference type="PROSITE" id="PS50011">
    <property type="entry name" value="PROTEIN_KINASE_DOM"/>
    <property type="match status" value="1"/>
</dbReference>
<dbReference type="InterPro" id="IPR000719">
    <property type="entry name" value="Prot_kinase_dom"/>
</dbReference>
<reference evidence="2 3" key="1">
    <citation type="submission" date="2019-09" db="EMBL/GenBank/DDBJ databases">
        <title>A chromosome-level genome assembly of the Chinese tupelo Nyssa sinensis.</title>
        <authorList>
            <person name="Yang X."/>
            <person name="Kang M."/>
            <person name="Yang Y."/>
            <person name="Xiong H."/>
            <person name="Wang M."/>
            <person name="Zhang Z."/>
            <person name="Wang Z."/>
            <person name="Wu H."/>
            <person name="Ma T."/>
            <person name="Liu J."/>
            <person name="Xi Z."/>
        </authorList>
    </citation>
    <scope>NUCLEOTIDE SEQUENCE [LARGE SCALE GENOMIC DNA]</scope>
    <source>
        <strain evidence="2">J267</strain>
        <tissue evidence="2">Leaf</tissue>
    </source>
</reference>
<evidence type="ECO:0000259" key="1">
    <source>
        <dbReference type="PROSITE" id="PS50011"/>
    </source>
</evidence>
<dbReference type="PANTHER" id="PTHR47987:SF5">
    <property type="entry name" value="PROTEIN KINASE DOMAIN-CONTAINING PROTEIN"/>
    <property type="match status" value="1"/>
</dbReference>
<evidence type="ECO:0000313" key="2">
    <source>
        <dbReference type="EMBL" id="KAA8517383.1"/>
    </source>
</evidence>
<dbReference type="InterPro" id="IPR011009">
    <property type="entry name" value="Kinase-like_dom_sf"/>
</dbReference>
<dbReference type="GO" id="GO:0005524">
    <property type="term" value="F:ATP binding"/>
    <property type="evidence" value="ECO:0007669"/>
    <property type="project" value="InterPro"/>
</dbReference>
<dbReference type="Gene3D" id="1.10.510.10">
    <property type="entry name" value="Transferase(Phosphotransferase) domain 1"/>
    <property type="match status" value="1"/>
</dbReference>
<dbReference type="AlphaFoldDB" id="A0A5J4ZFF6"/>
<keyword evidence="3" id="KW-1185">Reference proteome</keyword>
<proteinExistence type="predicted"/>
<feature type="domain" description="Protein kinase" evidence="1">
    <location>
        <begin position="1"/>
        <end position="109"/>
    </location>
</feature>
<protein>
    <recommendedName>
        <fullName evidence="1">Protein kinase domain-containing protein</fullName>
    </recommendedName>
</protein>
<dbReference type="SUPFAM" id="SSF56112">
    <property type="entry name" value="Protein kinase-like (PK-like)"/>
    <property type="match status" value="1"/>
</dbReference>
<gene>
    <name evidence="2" type="ORF">F0562_017676</name>
</gene>
<sequence>MRTFEYLAPEYGETGKDSSLIDIYSFGVILLKLITGPRSTEDTNGQPFLRWARPLLKEKNYGDLIDPRVQHSHDLYQLVWMVRVVEKCLNWKPDRRCSINEVVNLLTSITEGSNVEDYSPPESDCSEQITG</sequence>
<dbReference type="InterPro" id="IPR046958">
    <property type="entry name" value="RBK1/2/STUNTED"/>
</dbReference>
<name>A0A5J4ZFF6_9ASTE</name>
<dbReference type="PANTHER" id="PTHR47987">
    <property type="entry name" value="OS08G0249100 PROTEIN"/>
    <property type="match status" value="1"/>
</dbReference>
<dbReference type="EMBL" id="CM018051">
    <property type="protein sequence ID" value="KAA8517383.1"/>
    <property type="molecule type" value="Genomic_DNA"/>
</dbReference>
<dbReference type="Proteomes" id="UP000325577">
    <property type="component" value="Linkage Group LG8"/>
</dbReference>
<evidence type="ECO:0000313" key="3">
    <source>
        <dbReference type="Proteomes" id="UP000325577"/>
    </source>
</evidence>